<evidence type="ECO:0000256" key="2">
    <source>
        <dbReference type="SAM" id="MobiDB-lite"/>
    </source>
</evidence>
<evidence type="ECO:0000313" key="6">
    <source>
        <dbReference type="Proteomes" id="UP000186705"/>
    </source>
</evidence>
<dbReference type="Proteomes" id="UP000186705">
    <property type="component" value="Unassembled WGS sequence"/>
</dbReference>
<feature type="domain" description="DnaB/C C-terminal" evidence="3">
    <location>
        <begin position="270"/>
        <end position="336"/>
    </location>
</feature>
<evidence type="ECO:0000259" key="3">
    <source>
        <dbReference type="Pfam" id="PF07261"/>
    </source>
</evidence>
<comment type="caution">
    <text evidence="5">The sequence shown here is derived from an EMBL/GenBank/DDBJ whole genome shotgun (WGS) entry which is preliminary data.</text>
</comment>
<proteinExistence type="inferred from homology"/>
<keyword evidence="6" id="KW-1185">Reference proteome</keyword>
<feature type="domain" description="Replicative helicase loading/DNA remodeling protein DnaB N-terminal winged helix" evidence="4">
    <location>
        <begin position="19"/>
        <end position="244"/>
    </location>
</feature>
<dbReference type="Gene3D" id="1.10.10.630">
    <property type="entry name" value="DnaD domain-like"/>
    <property type="match status" value="1"/>
</dbReference>
<gene>
    <name evidence="5" type="ORF">BO225_08925</name>
</gene>
<dbReference type="STRING" id="1862672.BO225_08925"/>
<dbReference type="EMBL" id="MPKA01000087">
    <property type="protein sequence ID" value="OLU45257.1"/>
    <property type="molecule type" value="Genomic_DNA"/>
</dbReference>
<dbReference type="InterPro" id="IPR058660">
    <property type="entry name" value="WHD_DnaB"/>
</dbReference>
<dbReference type="InterPro" id="IPR006343">
    <property type="entry name" value="DnaB/C_C"/>
</dbReference>
<dbReference type="InterPro" id="IPR034829">
    <property type="entry name" value="DnaD-like_sf"/>
</dbReference>
<comment type="similarity">
    <text evidence="1">Belongs to the DnaB/DnaD family.</text>
</comment>
<dbReference type="GeneID" id="78276061"/>
<name>A0A1U7NKY6_9FIRM</name>
<dbReference type="OrthoDB" id="1652900at2"/>
<sequence length="390" mass="45712">MKGQASIQIKGTFYTDYRSVLILLYYPLIDKGAYLLYETLLALSEHNENYTLESLCLFSGLKEKKFEEARQILEEFQLLQTYSDPIRKAYRFEIYPPKKANDFLRDNTFGRLLLEVLGSAKYEQLNRMFQKKEEASTQGMVNISKQFDPSRLLAWNDDKEAMLASILPRKEEQRVQYAFDFDTLLEGMRRIFPPRLRTTQNLQTIATLANVYGIDAKEMKIYLQRSVDPFTHEFSPETLENQIQRATPKIKPTQDKYAMPPIHFLQMKQAGPIAQADQKLLKDLCVAYEFPNEVVNLLIEYVLDNTNQNLQRSYVEKVASTWSRLKIDSKEKALEQIHKQKTHRSYKTSRSSRQSELPEWYQNQQATPLQESTKAELEKRLQRLQKKTSS</sequence>
<reference evidence="5 6" key="1">
    <citation type="submission" date="2016-11" db="EMBL/GenBank/DDBJ databases">
        <title>Description of two novel members of the family Erysipelotrichaceae: Ileibacterium lipovorans gen. nov., sp. nov. and Dubosiella newyorkensis, gen. nov., sp. nov.</title>
        <authorList>
            <person name="Cox L.M."/>
            <person name="Sohn J."/>
            <person name="Tyrrell K.L."/>
            <person name="Citron D.M."/>
            <person name="Lawson P.A."/>
            <person name="Patel N.B."/>
            <person name="Iizumi T."/>
            <person name="Perez-Perez G.I."/>
            <person name="Goldstein E.J."/>
            <person name="Blaser M.J."/>
        </authorList>
    </citation>
    <scope>NUCLEOTIDE SEQUENCE [LARGE SCALE GENOMIC DNA]</scope>
    <source>
        <strain evidence="5 6">NYU-BL-A4</strain>
    </source>
</reference>
<evidence type="ECO:0000313" key="5">
    <source>
        <dbReference type="EMBL" id="OLU45257.1"/>
    </source>
</evidence>
<evidence type="ECO:0000256" key="1">
    <source>
        <dbReference type="ARBA" id="ARBA00093462"/>
    </source>
</evidence>
<evidence type="ECO:0000259" key="4">
    <source>
        <dbReference type="Pfam" id="PF25888"/>
    </source>
</evidence>
<dbReference type="AlphaFoldDB" id="A0A1U7NKY6"/>
<protein>
    <submittedName>
        <fullName evidence="5">Uncharacterized protein</fullName>
    </submittedName>
</protein>
<dbReference type="RefSeq" id="WP_076341913.1">
    <property type="nucleotide sequence ID" value="NZ_CAPDDE010000021.1"/>
</dbReference>
<accession>A0A1U7NKY6</accession>
<organism evidence="5 6">
    <name type="scientific">Dubosiella newyorkensis</name>
    <dbReference type="NCBI Taxonomy" id="1862672"/>
    <lineage>
        <taxon>Bacteria</taxon>
        <taxon>Bacillati</taxon>
        <taxon>Bacillota</taxon>
        <taxon>Erysipelotrichia</taxon>
        <taxon>Erysipelotrichales</taxon>
        <taxon>Erysipelotrichaceae</taxon>
        <taxon>Dubosiella</taxon>
    </lineage>
</organism>
<dbReference type="Pfam" id="PF07261">
    <property type="entry name" value="DnaB_2"/>
    <property type="match status" value="1"/>
</dbReference>
<feature type="compositionally biased region" description="Polar residues" evidence="2">
    <location>
        <begin position="348"/>
        <end position="372"/>
    </location>
</feature>
<feature type="region of interest" description="Disordered" evidence="2">
    <location>
        <begin position="336"/>
        <end position="390"/>
    </location>
</feature>
<dbReference type="Pfam" id="PF25888">
    <property type="entry name" value="WHD_DnaB"/>
    <property type="match status" value="1"/>
</dbReference>